<organism evidence="2">
    <name type="scientific">hydrothermal vent metagenome</name>
    <dbReference type="NCBI Taxonomy" id="652676"/>
    <lineage>
        <taxon>unclassified sequences</taxon>
        <taxon>metagenomes</taxon>
        <taxon>ecological metagenomes</taxon>
    </lineage>
</organism>
<evidence type="ECO:0000256" key="1">
    <source>
        <dbReference type="SAM" id="MobiDB-lite"/>
    </source>
</evidence>
<protein>
    <recommendedName>
        <fullName evidence="3">SPOR domain-containing protein</fullName>
    </recommendedName>
</protein>
<proteinExistence type="predicted"/>
<dbReference type="Gene3D" id="1.25.40.10">
    <property type="entry name" value="Tetratricopeptide repeat domain"/>
    <property type="match status" value="1"/>
</dbReference>
<dbReference type="AlphaFoldDB" id="A0A3B0TVC5"/>
<dbReference type="EMBL" id="UOEP01000175">
    <property type="protein sequence ID" value="VAW22621.1"/>
    <property type="molecule type" value="Genomic_DNA"/>
</dbReference>
<feature type="region of interest" description="Disordered" evidence="1">
    <location>
        <begin position="167"/>
        <end position="188"/>
    </location>
</feature>
<dbReference type="SUPFAM" id="SSF48452">
    <property type="entry name" value="TPR-like"/>
    <property type="match status" value="1"/>
</dbReference>
<evidence type="ECO:0008006" key="3">
    <source>
        <dbReference type="Google" id="ProtNLM"/>
    </source>
</evidence>
<dbReference type="InterPro" id="IPR011990">
    <property type="entry name" value="TPR-like_helical_dom_sf"/>
</dbReference>
<evidence type="ECO:0000313" key="2">
    <source>
        <dbReference type="EMBL" id="VAW22621.1"/>
    </source>
</evidence>
<reference evidence="2" key="1">
    <citation type="submission" date="2018-06" db="EMBL/GenBank/DDBJ databases">
        <authorList>
            <person name="Zhirakovskaya E."/>
        </authorList>
    </citation>
    <scope>NUCLEOTIDE SEQUENCE</scope>
</reference>
<sequence length="452" mass="51312">MLNKEKILSKIILLILLLTNAVCLHANFLMPGGGTLTQAIALFEAGNYKEALPILKDIIEEEPGNKMVNYYYGASMVEEGIYNEATNKALLTALSGNTPDKVLYYIGRYFHHKNLWNSALKYYNLFKNSASETEKNELHLQELIDFCYNKINNGAPAATDSLHLNIQDSTGPGTTKTNGLKAAETTSAPEHITKPIVAQPEEIHFQINSLISYLRINQFKTDSAKQLFEQGQATDKELNDLLKKADSLRAEYKNSLNRDNISKKIIEAEKESLLLESKRDKLFSDARELENIYWDKASTEEKEALMHETEMLGNAVKKEKQEKVEINNEIIDTLAVVAPEIFFNEQEEEVTKTGNQDDNKIIYKIQIGAYSRELPAYIDRLFKKLSFIRKIDKYVDEKGIVVYTTGNLTNFEDALQMQTQVRQEGVKDAFVVAYNNGKRITLKEAKKLTKGQ</sequence>
<accession>A0A3B0TVC5</accession>
<gene>
    <name evidence="2" type="ORF">MNBD_BACTEROID01-123</name>
</gene>
<name>A0A3B0TVC5_9ZZZZ</name>